<dbReference type="Pfam" id="PF14322">
    <property type="entry name" value="SusD-like_3"/>
    <property type="match status" value="1"/>
</dbReference>
<dbReference type="SUPFAM" id="SSF48452">
    <property type="entry name" value="TPR-like"/>
    <property type="match status" value="1"/>
</dbReference>
<reference evidence="9 10" key="1">
    <citation type="submission" date="2024-06" db="EMBL/GenBank/DDBJ databases">
        <title>Chitinophaga defluvii sp. nov., isolated from municipal sewage.</title>
        <authorList>
            <person name="Zhang L."/>
        </authorList>
    </citation>
    <scope>NUCLEOTIDE SEQUENCE [LARGE SCALE GENOMIC DNA]</scope>
    <source>
        <strain evidence="9 10">H8</strain>
    </source>
</reference>
<evidence type="ECO:0000313" key="9">
    <source>
        <dbReference type="EMBL" id="MET7000353.1"/>
    </source>
</evidence>
<dbReference type="PROSITE" id="PS51257">
    <property type="entry name" value="PROKAR_LIPOPROTEIN"/>
    <property type="match status" value="1"/>
</dbReference>
<evidence type="ECO:0000259" key="8">
    <source>
        <dbReference type="Pfam" id="PF14322"/>
    </source>
</evidence>
<keyword evidence="4" id="KW-0472">Membrane</keyword>
<keyword evidence="5" id="KW-0998">Cell outer membrane</keyword>
<evidence type="ECO:0000256" key="5">
    <source>
        <dbReference type="ARBA" id="ARBA00023237"/>
    </source>
</evidence>
<dbReference type="Proteomes" id="UP001549749">
    <property type="component" value="Unassembled WGS sequence"/>
</dbReference>
<comment type="similarity">
    <text evidence="2">Belongs to the SusD family.</text>
</comment>
<evidence type="ECO:0000256" key="6">
    <source>
        <dbReference type="SAM" id="SignalP"/>
    </source>
</evidence>
<dbReference type="Pfam" id="PF07980">
    <property type="entry name" value="SusD_RagB"/>
    <property type="match status" value="1"/>
</dbReference>
<dbReference type="InterPro" id="IPR011990">
    <property type="entry name" value="TPR-like_helical_dom_sf"/>
</dbReference>
<evidence type="ECO:0000256" key="2">
    <source>
        <dbReference type="ARBA" id="ARBA00006275"/>
    </source>
</evidence>
<dbReference type="InterPro" id="IPR012944">
    <property type="entry name" value="SusD_RagB_dom"/>
</dbReference>
<gene>
    <name evidence="9" type="ORF">ABR189_23380</name>
</gene>
<comment type="caution">
    <text evidence="9">The sequence shown here is derived from an EMBL/GenBank/DDBJ whole genome shotgun (WGS) entry which is preliminary data.</text>
</comment>
<sequence length="460" mass="51720">MKYSFIYRLLAGLMILTSCSKFVDIVPSPQLIISEDVFSDEQSALSALNGVYTQMRNSNLTFSNSGLTIFAALSADELIRSAPNVTYDVFYRNNIPANDPTINTFFWTAPYNILYRSNAIINGLSASTGIPADAVRRLSGEMKFIRAFTCFYLINLFGPVPLITTTDYTQNATIPRTDTTLIWRQIVTDLEEAAAALEGTATGAGTGKVRPGFFAVKALQARVHLYRKDWVAAERAASIVINTGPFEIEMDPERTFLINSTETIWEIASRNGTGNTGEATNFIPLTTATVPAFQLTPSLQAAFEMGDKRWQYWVGQGGSGTATYPYPRKYRNRNVQPVTEYNIVLRLAELYLIRAEALAMLDETDNAVKDINVIRNRAGLEALPKDLSQQHCLERIAQERRIELFAEWGHRWLDLKRTVAADTVLGAEKTWWQPYASLYPIPLNQLLYNYYLKQNNGYEQ</sequence>
<feature type="domain" description="RagB/SusD" evidence="7">
    <location>
        <begin position="318"/>
        <end position="430"/>
    </location>
</feature>
<evidence type="ECO:0000313" key="10">
    <source>
        <dbReference type="Proteomes" id="UP001549749"/>
    </source>
</evidence>
<dbReference type="RefSeq" id="WP_354662913.1">
    <property type="nucleotide sequence ID" value="NZ_JBEXAC010000002.1"/>
</dbReference>
<evidence type="ECO:0000259" key="7">
    <source>
        <dbReference type="Pfam" id="PF07980"/>
    </source>
</evidence>
<evidence type="ECO:0000256" key="4">
    <source>
        <dbReference type="ARBA" id="ARBA00023136"/>
    </source>
</evidence>
<feature type="domain" description="SusD-like N-terminal" evidence="8">
    <location>
        <begin position="90"/>
        <end position="225"/>
    </location>
</feature>
<keyword evidence="3 6" id="KW-0732">Signal</keyword>
<feature type="chain" id="PRO_5046986768" evidence="6">
    <location>
        <begin position="24"/>
        <end position="460"/>
    </location>
</feature>
<proteinExistence type="inferred from homology"/>
<accession>A0ABV2TBE5</accession>
<dbReference type="EMBL" id="JBEXAC010000002">
    <property type="protein sequence ID" value="MET7000353.1"/>
    <property type="molecule type" value="Genomic_DNA"/>
</dbReference>
<organism evidence="9 10">
    <name type="scientific">Chitinophaga defluvii</name>
    <dbReference type="NCBI Taxonomy" id="3163343"/>
    <lineage>
        <taxon>Bacteria</taxon>
        <taxon>Pseudomonadati</taxon>
        <taxon>Bacteroidota</taxon>
        <taxon>Chitinophagia</taxon>
        <taxon>Chitinophagales</taxon>
        <taxon>Chitinophagaceae</taxon>
        <taxon>Chitinophaga</taxon>
    </lineage>
</organism>
<dbReference type="Gene3D" id="1.25.40.390">
    <property type="match status" value="1"/>
</dbReference>
<evidence type="ECO:0000256" key="1">
    <source>
        <dbReference type="ARBA" id="ARBA00004442"/>
    </source>
</evidence>
<evidence type="ECO:0000256" key="3">
    <source>
        <dbReference type="ARBA" id="ARBA00022729"/>
    </source>
</evidence>
<name>A0ABV2TBE5_9BACT</name>
<dbReference type="CDD" id="cd08977">
    <property type="entry name" value="SusD"/>
    <property type="match status" value="1"/>
</dbReference>
<protein>
    <submittedName>
        <fullName evidence="9">RagB/SusD family nutrient uptake outer membrane protein</fullName>
    </submittedName>
</protein>
<dbReference type="InterPro" id="IPR033985">
    <property type="entry name" value="SusD-like_N"/>
</dbReference>
<keyword evidence="10" id="KW-1185">Reference proteome</keyword>
<comment type="subcellular location">
    <subcellularLocation>
        <location evidence="1">Cell outer membrane</location>
    </subcellularLocation>
</comment>
<feature type="signal peptide" evidence="6">
    <location>
        <begin position="1"/>
        <end position="23"/>
    </location>
</feature>